<feature type="compositionally biased region" description="Polar residues" evidence="1">
    <location>
        <begin position="193"/>
        <end position="203"/>
    </location>
</feature>
<dbReference type="Gene3D" id="1.10.533.10">
    <property type="entry name" value="Death Domain, Fas"/>
    <property type="match status" value="1"/>
</dbReference>
<dbReference type="Proteomes" id="UP001159427">
    <property type="component" value="Unassembled WGS sequence"/>
</dbReference>
<protein>
    <submittedName>
        <fullName evidence="2">Uncharacterized protein</fullName>
    </submittedName>
</protein>
<feature type="non-terminal residue" evidence="2">
    <location>
        <position position="1"/>
    </location>
</feature>
<feature type="region of interest" description="Disordered" evidence="1">
    <location>
        <begin position="1"/>
        <end position="23"/>
    </location>
</feature>
<proteinExistence type="predicted"/>
<evidence type="ECO:0000313" key="3">
    <source>
        <dbReference type="Proteomes" id="UP001159427"/>
    </source>
</evidence>
<reference evidence="2 3" key="1">
    <citation type="submission" date="2022-05" db="EMBL/GenBank/DDBJ databases">
        <authorList>
            <consortium name="Genoscope - CEA"/>
            <person name="William W."/>
        </authorList>
    </citation>
    <scope>NUCLEOTIDE SEQUENCE [LARGE SCALE GENOMIC DNA]</scope>
</reference>
<dbReference type="EMBL" id="CALNXI010005527">
    <property type="protein sequence ID" value="CAH3198051.1"/>
    <property type="molecule type" value="Genomic_DNA"/>
</dbReference>
<feature type="region of interest" description="Disordered" evidence="1">
    <location>
        <begin position="76"/>
        <end position="113"/>
    </location>
</feature>
<feature type="region of interest" description="Disordered" evidence="1">
    <location>
        <begin position="181"/>
        <end position="203"/>
    </location>
</feature>
<feature type="compositionally biased region" description="Basic and acidic residues" evidence="1">
    <location>
        <begin position="1"/>
        <end position="11"/>
    </location>
</feature>
<gene>
    <name evidence="2" type="ORF">PEVE_00035566</name>
</gene>
<dbReference type="SUPFAM" id="SSF47986">
    <property type="entry name" value="DEATH domain"/>
    <property type="match status" value="1"/>
</dbReference>
<feature type="compositionally biased region" description="Basic residues" evidence="1">
    <location>
        <begin position="82"/>
        <end position="96"/>
    </location>
</feature>
<evidence type="ECO:0000313" key="2">
    <source>
        <dbReference type="EMBL" id="CAH3198051.1"/>
    </source>
</evidence>
<organism evidence="2 3">
    <name type="scientific">Porites evermanni</name>
    <dbReference type="NCBI Taxonomy" id="104178"/>
    <lineage>
        <taxon>Eukaryota</taxon>
        <taxon>Metazoa</taxon>
        <taxon>Cnidaria</taxon>
        <taxon>Anthozoa</taxon>
        <taxon>Hexacorallia</taxon>
        <taxon>Scleractinia</taxon>
        <taxon>Fungiina</taxon>
        <taxon>Poritidae</taxon>
        <taxon>Porites</taxon>
    </lineage>
</organism>
<keyword evidence="3" id="KW-1185">Reference proteome</keyword>
<dbReference type="InterPro" id="IPR011029">
    <property type="entry name" value="DEATH-like_dom_sf"/>
</dbReference>
<evidence type="ECO:0000256" key="1">
    <source>
        <dbReference type="SAM" id="MobiDB-lite"/>
    </source>
</evidence>
<name>A0ABN8T2G6_9CNID</name>
<accession>A0ABN8T2G6</accession>
<feature type="non-terminal residue" evidence="2">
    <location>
        <position position="342"/>
    </location>
</feature>
<comment type="caution">
    <text evidence="2">The sequence shown here is derived from an EMBL/GenBank/DDBJ whole genome shotgun (WGS) entry which is preliminary data.</text>
</comment>
<sequence>SYGKNQSREINDEPSSAMATIDHSGQLYGFTSVQQEIPRQELGMEKLMENDYICGNDTEQGLSRCRLATLLRNDSEKETLTRRKKKISKKLKKRKKVPEQDKPSANESGTRNAVKNMIEIPSKELFAWDPHADTQVYLFDSKEHTDPNISGLKKANSIRDAKRKTATYVHHRNNAIKRRTKASFKVTPRDASSPESRPDPTQENDVMYHWTKEQLLPLVYVTFAMGIILGCTLRPHILSLVYSIDLNLADLPFHFEEFLIKKLDVRCPGQRFYGWQKVGEAFHIDKDDLRYLKIEYKRDNGSPTSKLFEMLGKTQNRNVSDLVEVLRSPEIARPDIVSDIKL</sequence>